<keyword evidence="4" id="KW-0548">Nucleotidyltransferase</keyword>
<evidence type="ECO:0000256" key="6">
    <source>
        <dbReference type="ARBA" id="ARBA00022932"/>
    </source>
</evidence>
<dbReference type="InterPro" id="IPR004868">
    <property type="entry name" value="DNA-dir_DNA_pol_B_mt/vir"/>
</dbReference>
<protein>
    <recommendedName>
        <fullName evidence="2">DNA-directed DNA polymerase</fullName>
        <ecNumber evidence="2">2.7.7.7</ecNumber>
    </recommendedName>
</protein>
<dbReference type="OrthoDB" id="5985876at2759"/>
<evidence type="ECO:0000313" key="10">
    <source>
        <dbReference type="EMBL" id="CAC5376469.1"/>
    </source>
</evidence>
<dbReference type="PANTHER" id="PTHR33568">
    <property type="entry name" value="DNA POLYMERASE"/>
    <property type="match status" value="1"/>
</dbReference>
<comment type="catalytic activity">
    <reaction evidence="8">
        <text>DNA(n) + a 2'-deoxyribonucleoside 5'-triphosphate = DNA(n+1) + diphosphate</text>
        <dbReference type="Rhea" id="RHEA:22508"/>
        <dbReference type="Rhea" id="RHEA-COMP:17339"/>
        <dbReference type="Rhea" id="RHEA-COMP:17340"/>
        <dbReference type="ChEBI" id="CHEBI:33019"/>
        <dbReference type="ChEBI" id="CHEBI:61560"/>
        <dbReference type="ChEBI" id="CHEBI:173112"/>
        <dbReference type="EC" id="2.7.7.7"/>
    </reaction>
</comment>
<dbReference type="Gene3D" id="3.40.960.10">
    <property type="entry name" value="VSR Endonuclease"/>
    <property type="match status" value="1"/>
</dbReference>
<dbReference type="SUPFAM" id="SSF56672">
    <property type="entry name" value="DNA/RNA polymerases"/>
    <property type="match status" value="1"/>
</dbReference>
<dbReference type="AlphaFoldDB" id="A0A6J8AZJ6"/>
<dbReference type="GO" id="GO:0003887">
    <property type="term" value="F:DNA-directed DNA polymerase activity"/>
    <property type="evidence" value="ECO:0007669"/>
    <property type="project" value="UniProtKB-KW"/>
</dbReference>
<evidence type="ECO:0000256" key="1">
    <source>
        <dbReference type="ARBA" id="ARBA00005755"/>
    </source>
</evidence>
<evidence type="ECO:0000256" key="5">
    <source>
        <dbReference type="ARBA" id="ARBA00022705"/>
    </source>
</evidence>
<evidence type="ECO:0000256" key="3">
    <source>
        <dbReference type="ARBA" id="ARBA00022679"/>
    </source>
</evidence>
<sequence length="538" mass="63222">MKLSKIPECFGLKRTQKGYFPHLFSSPSVFDYKNGCWPTPWYYGTDSMSEKGTRNIYEMVRNEKHERFDFQDELYKYATEDVRILRAGSMKFRRLMMQETYTTTITERRNNVKTTCPSQYIDGKLHLRFAQGEEWIPIENIEDRYLVGNTQFQESDIALVPSEGYITDSFSKASIQWLEFLMYERRQKGRPLEIIHGLNGREHREGPYRLDGYHTDGSTTRTAFEFMGCVYHGCPECFPNDRTTVRHPVTKHSMSELYYATKKKENDLKKLGYRNVCIWEHEFRDQLKTNSEMREFVSTLDITDRLRPRSSFVGGRTNTIKLYHEVTEAGETIEYFDYTSLYPYVNKYCRYPVGHPTIITSGFRNITSYFGLAKVKVLPPRRLFHPVLPYLSNGKLKFPLCKTCAETENQDSCRCEDRDRIMMGTWCTPELNKALSKGYSIIKIYEVYHFEETTVYDKFTGQGGLFAQYVNMFLKLKQQASGFPNECETDEQKMEYIARYAERGRNQSRFRRNKKKPGATKFGQNMSELILGKVWSTT</sequence>
<keyword evidence="11" id="KW-1185">Reference proteome</keyword>
<dbReference type="Pfam" id="PF03175">
    <property type="entry name" value="DNA_pol_B_2"/>
    <property type="match status" value="1"/>
</dbReference>
<dbReference type="InterPro" id="IPR043502">
    <property type="entry name" value="DNA/RNA_pol_sf"/>
</dbReference>
<dbReference type="GO" id="GO:0000166">
    <property type="term" value="F:nucleotide binding"/>
    <property type="evidence" value="ECO:0007669"/>
    <property type="project" value="InterPro"/>
</dbReference>
<evidence type="ECO:0000256" key="4">
    <source>
        <dbReference type="ARBA" id="ARBA00022695"/>
    </source>
</evidence>
<dbReference type="GO" id="GO:0006260">
    <property type="term" value="P:DNA replication"/>
    <property type="evidence" value="ECO:0007669"/>
    <property type="project" value="UniProtKB-KW"/>
</dbReference>
<keyword evidence="5" id="KW-0235">DNA replication</keyword>
<evidence type="ECO:0000313" key="11">
    <source>
        <dbReference type="Proteomes" id="UP000507470"/>
    </source>
</evidence>
<comment type="similarity">
    <text evidence="1">Belongs to the DNA polymerase type-B family.</text>
</comment>
<dbReference type="GO" id="GO:0003677">
    <property type="term" value="F:DNA binding"/>
    <property type="evidence" value="ECO:0007669"/>
    <property type="project" value="UniProtKB-KW"/>
</dbReference>
<keyword evidence="7" id="KW-0238">DNA-binding</keyword>
<evidence type="ECO:0000256" key="7">
    <source>
        <dbReference type="ARBA" id="ARBA00023125"/>
    </source>
</evidence>
<keyword evidence="3" id="KW-0808">Transferase</keyword>
<proteinExistence type="inferred from homology"/>
<feature type="domain" description="DNA-directed DNA polymerase family B mitochondria/virus" evidence="9">
    <location>
        <begin position="309"/>
        <end position="486"/>
    </location>
</feature>
<name>A0A6J8AZJ6_MYTCO</name>
<evidence type="ECO:0000256" key="2">
    <source>
        <dbReference type="ARBA" id="ARBA00012417"/>
    </source>
</evidence>
<dbReference type="EC" id="2.7.7.7" evidence="2"/>
<dbReference type="PANTHER" id="PTHR33568:SF3">
    <property type="entry name" value="DNA-DIRECTED DNA POLYMERASE"/>
    <property type="match status" value="1"/>
</dbReference>
<organism evidence="10 11">
    <name type="scientific">Mytilus coruscus</name>
    <name type="common">Sea mussel</name>
    <dbReference type="NCBI Taxonomy" id="42192"/>
    <lineage>
        <taxon>Eukaryota</taxon>
        <taxon>Metazoa</taxon>
        <taxon>Spiralia</taxon>
        <taxon>Lophotrochozoa</taxon>
        <taxon>Mollusca</taxon>
        <taxon>Bivalvia</taxon>
        <taxon>Autobranchia</taxon>
        <taxon>Pteriomorphia</taxon>
        <taxon>Mytilida</taxon>
        <taxon>Mytiloidea</taxon>
        <taxon>Mytilidae</taxon>
        <taxon>Mytilinae</taxon>
        <taxon>Mytilus</taxon>
    </lineage>
</organism>
<evidence type="ECO:0000259" key="9">
    <source>
        <dbReference type="Pfam" id="PF03175"/>
    </source>
</evidence>
<evidence type="ECO:0000256" key="8">
    <source>
        <dbReference type="ARBA" id="ARBA00049244"/>
    </source>
</evidence>
<keyword evidence="6" id="KW-0239">DNA-directed DNA polymerase</keyword>
<gene>
    <name evidence="10" type="ORF">MCOR_13111</name>
</gene>
<dbReference type="EMBL" id="CACVKT020002189">
    <property type="protein sequence ID" value="CAC5376469.1"/>
    <property type="molecule type" value="Genomic_DNA"/>
</dbReference>
<accession>A0A6J8AZJ6</accession>
<reference evidence="10 11" key="1">
    <citation type="submission" date="2020-06" db="EMBL/GenBank/DDBJ databases">
        <authorList>
            <person name="Li R."/>
            <person name="Bekaert M."/>
        </authorList>
    </citation>
    <scope>NUCLEOTIDE SEQUENCE [LARGE SCALE GENOMIC DNA]</scope>
    <source>
        <strain evidence="11">wild</strain>
    </source>
</reference>
<dbReference type="Proteomes" id="UP000507470">
    <property type="component" value="Unassembled WGS sequence"/>
</dbReference>